<dbReference type="PANTHER" id="PTHR35205:SF1">
    <property type="entry name" value="ZU5 DOMAIN-CONTAINING PROTEIN"/>
    <property type="match status" value="1"/>
</dbReference>
<dbReference type="Proteomes" id="UP000019678">
    <property type="component" value="Unassembled WGS sequence"/>
</dbReference>
<dbReference type="eggNOG" id="COG3903">
    <property type="taxonomic scope" value="Bacteria"/>
</dbReference>
<dbReference type="OrthoDB" id="5476888at2"/>
<dbReference type="STRING" id="1192034.CAP_6157"/>
<name>A0A017T3Q0_9BACT</name>
<proteinExistence type="predicted"/>
<feature type="compositionally biased region" description="Low complexity" evidence="1">
    <location>
        <begin position="101"/>
        <end position="113"/>
    </location>
</feature>
<dbReference type="EMBL" id="ASRX01000050">
    <property type="protein sequence ID" value="EYF03181.1"/>
    <property type="molecule type" value="Genomic_DNA"/>
</dbReference>
<dbReference type="AlphaFoldDB" id="A0A017T3Q0"/>
<comment type="caution">
    <text evidence="2">The sequence shown here is derived from an EMBL/GenBank/DDBJ whole genome shotgun (WGS) entry which is preliminary data.</text>
</comment>
<feature type="region of interest" description="Disordered" evidence="1">
    <location>
        <begin position="99"/>
        <end position="118"/>
    </location>
</feature>
<accession>A0A017T3Q0</accession>
<reference evidence="2 3" key="1">
    <citation type="submission" date="2013-05" db="EMBL/GenBank/DDBJ databases">
        <title>Genome assembly of Chondromyces apiculatus DSM 436.</title>
        <authorList>
            <person name="Sharma G."/>
            <person name="Khatri I."/>
            <person name="Kaur C."/>
            <person name="Mayilraj S."/>
            <person name="Subramanian S."/>
        </authorList>
    </citation>
    <scope>NUCLEOTIDE SEQUENCE [LARGE SCALE GENOMIC DNA]</scope>
    <source>
        <strain evidence="2 3">DSM 436</strain>
    </source>
</reference>
<dbReference type="SUPFAM" id="SSF52540">
    <property type="entry name" value="P-loop containing nucleoside triphosphate hydrolases"/>
    <property type="match status" value="1"/>
</dbReference>
<dbReference type="Gene3D" id="3.40.50.300">
    <property type="entry name" value="P-loop containing nucleotide triphosphate hydrolases"/>
    <property type="match status" value="1"/>
</dbReference>
<evidence type="ECO:0000313" key="3">
    <source>
        <dbReference type="Proteomes" id="UP000019678"/>
    </source>
</evidence>
<organism evidence="2 3">
    <name type="scientific">Chondromyces apiculatus DSM 436</name>
    <dbReference type="NCBI Taxonomy" id="1192034"/>
    <lineage>
        <taxon>Bacteria</taxon>
        <taxon>Pseudomonadati</taxon>
        <taxon>Myxococcota</taxon>
        <taxon>Polyangia</taxon>
        <taxon>Polyangiales</taxon>
        <taxon>Polyangiaceae</taxon>
        <taxon>Chondromyces</taxon>
    </lineage>
</organism>
<sequence length="369" mass="40065">MPPPPGVWGVPPWTGRNLAARDEQLAEISAALAKRGMAPLCGLGGAGKTMLALEYAHRNASAYDIVYMIAGDSTWSLLSGFSALAMELRVPDQELVLDEATSSQTSGGSKTSSRQPRVVTAVKNRLGRRGRWLLIFDGVLNAQLLDHYLPSVAQGGHVLMTSTNPIWRGLATVTVRGLSRAESVGFLLRRTGEIDAEAADALAEKLGDLPLALAQAGAYIEETGRPLAEYVNLFRQRPAALLERPQSFPVTVATAWESALAEVFQNSTAADLLSLLSALPIEEVPRKLLASMYDPLVLDDAIAVLRVHSLVEVRPTGLFVHRLVKVIVHHQLRPEDQRRWKVAADRILRTTGLRPSSVDPADSTEPDRK</sequence>
<evidence type="ECO:0000256" key="1">
    <source>
        <dbReference type="SAM" id="MobiDB-lite"/>
    </source>
</evidence>
<keyword evidence="3" id="KW-1185">Reference proteome</keyword>
<dbReference type="PANTHER" id="PTHR35205">
    <property type="entry name" value="NB-ARC AND TPR DOMAIN PROTEIN"/>
    <property type="match status" value="1"/>
</dbReference>
<dbReference type="InterPro" id="IPR027417">
    <property type="entry name" value="P-loop_NTPase"/>
</dbReference>
<evidence type="ECO:0000313" key="2">
    <source>
        <dbReference type="EMBL" id="EYF03181.1"/>
    </source>
</evidence>
<gene>
    <name evidence="2" type="ORF">CAP_6157</name>
</gene>
<protein>
    <submittedName>
        <fullName evidence="2">Putative ATP/GTP-binding protein</fullName>
    </submittedName>
</protein>